<feature type="non-terminal residue" evidence="1">
    <location>
        <position position="1"/>
    </location>
</feature>
<evidence type="ECO:0000313" key="1">
    <source>
        <dbReference type="EMBL" id="SVB91358.1"/>
    </source>
</evidence>
<protein>
    <submittedName>
        <fullName evidence="1">Uncharacterized protein</fullName>
    </submittedName>
</protein>
<feature type="non-terminal residue" evidence="1">
    <location>
        <position position="458"/>
    </location>
</feature>
<organism evidence="1">
    <name type="scientific">marine metagenome</name>
    <dbReference type="NCBI Taxonomy" id="408172"/>
    <lineage>
        <taxon>unclassified sequences</taxon>
        <taxon>metagenomes</taxon>
        <taxon>ecological metagenomes</taxon>
    </lineage>
</organism>
<proteinExistence type="predicted"/>
<dbReference type="AlphaFoldDB" id="A0A382HVQ7"/>
<sequence length="458" mass="52130">ILAHYPIGSEQPAWVDLFREGHFQLYYNTHLIRIFIKGSNPKHSFEKHYSVIRHSIQDVINSAHTSINNLEVYVFNNNYANAKLGLDTIPHVYEIADLDLSPKRKSIDLTSIEDLLRQSVVLEAAEVDANNDLFFYGRKASIQTLAGHPVSLSDIAVVYRSVFHYGNNAPYISLDKNEDNRYAKVNFGGHLENTRVGYVVLEADKLFKLLSTGIDPNIHEPMKFKITKHVPTFLTQDERGFLEGNNSKGYTQIRYWFYPDSIGTVTDGSIGAVSNNQFLADAERMDTKNVNVSNATKKTIDHLNQNFSQYERAENIFKELSTVGRIMALVIWLKKMNMDNRIELDDLLSVNIPTFKTQKRTKKMLATSVLAVPGNSNLTSQYVRDYTKTYDISYLLDQYNASTSDKEFVEVGKKFASNIDDSKLAPAQYSKALSEKNYYGRLIESNEPKIKSLKSEID</sequence>
<name>A0A382HVQ7_9ZZZZ</name>
<gene>
    <name evidence="1" type="ORF">METZ01_LOCUS244212</name>
</gene>
<dbReference type="EMBL" id="UINC01063583">
    <property type="protein sequence ID" value="SVB91358.1"/>
    <property type="molecule type" value="Genomic_DNA"/>
</dbReference>
<reference evidence="1" key="1">
    <citation type="submission" date="2018-05" db="EMBL/GenBank/DDBJ databases">
        <authorList>
            <person name="Lanie J.A."/>
            <person name="Ng W.-L."/>
            <person name="Kazmierczak K.M."/>
            <person name="Andrzejewski T.M."/>
            <person name="Davidsen T.M."/>
            <person name="Wayne K.J."/>
            <person name="Tettelin H."/>
            <person name="Glass J.I."/>
            <person name="Rusch D."/>
            <person name="Podicherti R."/>
            <person name="Tsui H.-C.T."/>
            <person name="Winkler M.E."/>
        </authorList>
    </citation>
    <scope>NUCLEOTIDE SEQUENCE</scope>
</reference>
<accession>A0A382HVQ7</accession>